<evidence type="ECO:0000256" key="4">
    <source>
        <dbReference type="ARBA" id="ARBA00022692"/>
    </source>
</evidence>
<dbReference type="STRING" id="520767.ATZ99_13060"/>
<dbReference type="Pfam" id="PF01522">
    <property type="entry name" value="Polysacc_deac_1"/>
    <property type="match status" value="1"/>
</dbReference>
<feature type="transmembrane region" description="Helical" evidence="10">
    <location>
        <begin position="40"/>
        <end position="62"/>
    </location>
</feature>
<feature type="transmembrane region" description="Helical" evidence="10">
    <location>
        <begin position="83"/>
        <end position="106"/>
    </location>
</feature>
<keyword evidence="4 10" id="KW-0812">Transmembrane</keyword>
<dbReference type="OrthoDB" id="9806342at2"/>
<feature type="transmembrane region" description="Helical" evidence="10">
    <location>
        <begin position="112"/>
        <end position="128"/>
    </location>
</feature>
<dbReference type="GO" id="GO:0005886">
    <property type="term" value="C:plasma membrane"/>
    <property type="evidence" value="ECO:0007669"/>
    <property type="project" value="InterPro"/>
</dbReference>
<dbReference type="GO" id="GO:0043772">
    <property type="term" value="F:acyl-phosphate glycerol-3-phosphate acyltransferase activity"/>
    <property type="evidence" value="ECO:0007669"/>
    <property type="project" value="InterPro"/>
</dbReference>
<evidence type="ECO:0000256" key="5">
    <source>
        <dbReference type="ARBA" id="ARBA00022989"/>
    </source>
</evidence>
<keyword evidence="1" id="KW-1003">Cell membrane</keyword>
<dbReference type="RefSeq" id="WP_068748430.1">
    <property type="nucleotide sequence ID" value="NZ_LOHZ01000030.1"/>
</dbReference>
<dbReference type="EMBL" id="LOHZ01000030">
    <property type="protein sequence ID" value="KYO66114.1"/>
    <property type="molecule type" value="Genomic_DNA"/>
</dbReference>
<dbReference type="Proteomes" id="UP000075737">
    <property type="component" value="Unassembled WGS sequence"/>
</dbReference>
<dbReference type="Pfam" id="PF02660">
    <property type="entry name" value="G3P_acyltransf"/>
    <property type="match status" value="1"/>
</dbReference>
<name>A0A161PUE3_9FIRM</name>
<evidence type="ECO:0000256" key="9">
    <source>
        <dbReference type="ARBA" id="ARBA00023264"/>
    </source>
</evidence>
<keyword evidence="6" id="KW-0443">Lipid metabolism</keyword>
<evidence type="ECO:0000313" key="12">
    <source>
        <dbReference type="EMBL" id="KYO66114.1"/>
    </source>
</evidence>
<comment type="caution">
    <text evidence="12">The sequence shown here is derived from an EMBL/GenBank/DDBJ whole genome shotgun (WGS) entry which is preliminary data.</text>
</comment>
<sequence>MSYFVVTGLFSYLVGGFFVFKKRETFTQMVEFLKGYLTMLFAGLYLHSGLTYIFSSMGVLTGHTRPFFKGFRGDTTEALALGIIFYLSWKMGLILLFFFLIISQFVEEYEDAVFLTSLLIPVISFRFFRTDSYNIICTIIFVQLAIQFWPDYLEKKVKSVFINRTVLGLLVLFILILFFFNKYVYKGFGMQKDLIRHGPGHFKYVAITFDDGPDPLYTPEILDILQDKGVPATFFLVGKNVESYPDIAKRIVREGHSVGNHTYSHRSLIPLSAKGQEEEIKKCESAIEKVAGVRPVLFRPPRGVYTAFARKLLKDERYTIVLWDVSAMDWAELPPDKIVERVVKSVKPGSIILFHDSGDLVTYRGGNRTSTVEALPRVIDELKKQGYEFVTVDQMIFLSELMETEEKVNENKNGGFEGR</sequence>
<dbReference type="SUPFAM" id="SSF88713">
    <property type="entry name" value="Glycoside hydrolase/deacetylase"/>
    <property type="match status" value="1"/>
</dbReference>
<evidence type="ECO:0000256" key="3">
    <source>
        <dbReference type="ARBA" id="ARBA00022679"/>
    </source>
</evidence>
<dbReference type="GO" id="GO:0008654">
    <property type="term" value="P:phospholipid biosynthetic process"/>
    <property type="evidence" value="ECO:0007669"/>
    <property type="project" value="UniProtKB-KW"/>
</dbReference>
<keyword evidence="5 10" id="KW-1133">Transmembrane helix</keyword>
<keyword evidence="13" id="KW-1185">Reference proteome</keyword>
<evidence type="ECO:0000256" key="8">
    <source>
        <dbReference type="ARBA" id="ARBA00023209"/>
    </source>
</evidence>
<organism evidence="12 13">
    <name type="scientific">Thermovenabulum gondwanense</name>
    <dbReference type="NCBI Taxonomy" id="520767"/>
    <lineage>
        <taxon>Bacteria</taxon>
        <taxon>Bacillati</taxon>
        <taxon>Bacillota</taxon>
        <taxon>Clostridia</taxon>
        <taxon>Thermosediminibacterales</taxon>
        <taxon>Thermosediminibacteraceae</taxon>
        <taxon>Thermovenabulum</taxon>
    </lineage>
</organism>
<dbReference type="CDD" id="cd10917">
    <property type="entry name" value="CE4_NodB_like_6s_7s"/>
    <property type="match status" value="1"/>
</dbReference>
<dbReference type="AlphaFoldDB" id="A0A161PUE3"/>
<evidence type="ECO:0000256" key="7">
    <source>
        <dbReference type="ARBA" id="ARBA00023136"/>
    </source>
</evidence>
<evidence type="ECO:0000256" key="2">
    <source>
        <dbReference type="ARBA" id="ARBA00022516"/>
    </source>
</evidence>
<reference evidence="12 13" key="1">
    <citation type="submission" date="2015-12" db="EMBL/GenBank/DDBJ databases">
        <title>Draft genome of Thermovenabulum gondwanense isolated from a red thermophilic microbial mat colonisisng an outflow channel of a bore well.</title>
        <authorList>
            <person name="Patel B.K."/>
        </authorList>
    </citation>
    <scope>NUCLEOTIDE SEQUENCE [LARGE SCALE GENOMIC DNA]</scope>
    <source>
        <strain evidence="12 13">R270</strain>
    </source>
</reference>
<evidence type="ECO:0000256" key="6">
    <source>
        <dbReference type="ARBA" id="ARBA00023098"/>
    </source>
</evidence>
<gene>
    <name evidence="12" type="primary">pgdA_2</name>
    <name evidence="12" type="ORF">ATZ99_13060</name>
</gene>
<dbReference type="SMART" id="SM01207">
    <property type="entry name" value="G3P_acyltransf"/>
    <property type="match status" value="1"/>
</dbReference>
<keyword evidence="9" id="KW-1208">Phospholipid metabolism</keyword>
<evidence type="ECO:0000313" key="13">
    <source>
        <dbReference type="Proteomes" id="UP000075737"/>
    </source>
</evidence>
<dbReference type="PANTHER" id="PTHR10587">
    <property type="entry name" value="GLYCOSYL TRANSFERASE-RELATED"/>
    <property type="match status" value="1"/>
</dbReference>
<dbReference type="EC" id="3.5.1.104" evidence="12"/>
<keyword evidence="12" id="KW-0378">Hydrolase</keyword>
<dbReference type="InterPro" id="IPR003811">
    <property type="entry name" value="G3P_acylTferase_PlsY"/>
</dbReference>
<evidence type="ECO:0000259" key="11">
    <source>
        <dbReference type="PROSITE" id="PS51677"/>
    </source>
</evidence>
<evidence type="ECO:0000256" key="1">
    <source>
        <dbReference type="ARBA" id="ARBA00022475"/>
    </source>
</evidence>
<accession>A0A161PUE3</accession>
<feature type="transmembrane region" description="Helical" evidence="10">
    <location>
        <begin position="133"/>
        <end position="149"/>
    </location>
</feature>
<dbReference type="PROSITE" id="PS51677">
    <property type="entry name" value="NODB"/>
    <property type="match status" value="1"/>
</dbReference>
<keyword evidence="3" id="KW-0808">Transferase</keyword>
<keyword evidence="7 10" id="KW-0472">Membrane</keyword>
<dbReference type="GO" id="GO:0016810">
    <property type="term" value="F:hydrolase activity, acting on carbon-nitrogen (but not peptide) bonds"/>
    <property type="evidence" value="ECO:0007669"/>
    <property type="project" value="InterPro"/>
</dbReference>
<feature type="transmembrane region" description="Helical" evidence="10">
    <location>
        <begin position="161"/>
        <end position="180"/>
    </location>
</feature>
<dbReference type="InterPro" id="IPR050248">
    <property type="entry name" value="Polysacc_deacetylase_ArnD"/>
</dbReference>
<dbReference type="InterPro" id="IPR002509">
    <property type="entry name" value="NODB_dom"/>
</dbReference>
<protein>
    <submittedName>
        <fullName evidence="12">Peptidoglycan-N-acetylglucosamine deacetylase</fullName>
        <ecNumber evidence="12">3.5.1.104</ecNumber>
    </submittedName>
</protein>
<feature type="domain" description="NodB homology" evidence="11">
    <location>
        <begin position="203"/>
        <end position="390"/>
    </location>
</feature>
<dbReference type="InterPro" id="IPR011330">
    <property type="entry name" value="Glyco_hydro/deAcase_b/a-brl"/>
</dbReference>
<dbReference type="GO" id="GO:0005975">
    <property type="term" value="P:carbohydrate metabolic process"/>
    <property type="evidence" value="ECO:0007669"/>
    <property type="project" value="InterPro"/>
</dbReference>
<keyword evidence="8" id="KW-0594">Phospholipid biosynthesis</keyword>
<proteinExistence type="predicted"/>
<evidence type="ECO:0000256" key="10">
    <source>
        <dbReference type="SAM" id="Phobius"/>
    </source>
</evidence>
<dbReference type="Gene3D" id="3.20.20.370">
    <property type="entry name" value="Glycoside hydrolase/deacetylase"/>
    <property type="match status" value="1"/>
</dbReference>
<keyword evidence="2" id="KW-0444">Lipid biosynthesis</keyword>